<comment type="similarity">
    <text evidence="9">Belongs to the GSP H family.</text>
</comment>
<evidence type="ECO:0000256" key="6">
    <source>
        <dbReference type="ARBA" id="ARBA00022692"/>
    </source>
</evidence>
<keyword evidence="3" id="KW-1003">Cell membrane</keyword>
<evidence type="ECO:0000256" key="5">
    <source>
        <dbReference type="ARBA" id="ARBA00022519"/>
    </source>
</evidence>
<evidence type="ECO:0000256" key="4">
    <source>
        <dbReference type="ARBA" id="ARBA00022481"/>
    </source>
</evidence>
<protein>
    <recommendedName>
        <fullName evidence="2">Type II secretion system protein H</fullName>
    </recommendedName>
    <alternativeName>
        <fullName evidence="10">General secretion pathway protein H</fullName>
    </alternativeName>
</protein>
<dbReference type="Pfam" id="PF12019">
    <property type="entry name" value="GspH"/>
    <property type="match status" value="1"/>
</dbReference>
<comment type="caution">
    <text evidence="12">The sequence shown here is derived from an EMBL/GenBank/DDBJ whole genome shotgun (WGS) entry which is preliminary data.</text>
</comment>
<evidence type="ECO:0000256" key="8">
    <source>
        <dbReference type="ARBA" id="ARBA00023136"/>
    </source>
</evidence>
<keyword evidence="13" id="KW-1185">Reference proteome</keyword>
<keyword evidence="8" id="KW-0472">Membrane</keyword>
<gene>
    <name evidence="12" type="ORF">ACFOPH_08470</name>
</gene>
<keyword evidence="4" id="KW-0488">Methylation</keyword>
<evidence type="ECO:0000256" key="7">
    <source>
        <dbReference type="ARBA" id="ARBA00022989"/>
    </source>
</evidence>
<reference evidence="13" key="1">
    <citation type="journal article" date="2019" name="Int. J. Syst. Evol. Microbiol.">
        <title>The Global Catalogue of Microorganisms (GCM) 10K type strain sequencing project: providing services to taxonomists for standard genome sequencing and annotation.</title>
        <authorList>
            <consortium name="The Broad Institute Genomics Platform"/>
            <consortium name="The Broad Institute Genome Sequencing Center for Infectious Disease"/>
            <person name="Wu L."/>
            <person name="Ma J."/>
        </authorList>
    </citation>
    <scope>NUCLEOTIDE SEQUENCE [LARGE SCALE GENOMIC DNA]</scope>
    <source>
        <strain evidence="13">CCM 7480</strain>
    </source>
</reference>
<keyword evidence="7" id="KW-1133">Transmembrane helix</keyword>
<evidence type="ECO:0000313" key="13">
    <source>
        <dbReference type="Proteomes" id="UP001595665"/>
    </source>
</evidence>
<dbReference type="InterPro" id="IPR012902">
    <property type="entry name" value="N_methyl_site"/>
</dbReference>
<proteinExistence type="inferred from homology"/>
<accession>A0ABV7PK13</accession>
<feature type="domain" description="General secretion pathway GspH" evidence="11">
    <location>
        <begin position="54"/>
        <end position="193"/>
    </location>
</feature>
<dbReference type="InterPro" id="IPR022346">
    <property type="entry name" value="T2SS_GspH"/>
</dbReference>
<dbReference type="NCBIfam" id="TIGR02532">
    <property type="entry name" value="IV_pilin_GFxxxE"/>
    <property type="match status" value="1"/>
</dbReference>
<dbReference type="Proteomes" id="UP001595665">
    <property type="component" value="Unassembled WGS sequence"/>
</dbReference>
<evidence type="ECO:0000256" key="3">
    <source>
        <dbReference type="ARBA" id="ARBA00022475"/>
    </source>
</evidence>
<evidence type="ECO:0000256" key="9">
    <source>
        <dbReference type="ARBA" id="ARBA00025772"/>
    </source>
</evidence>
<dbReference type="Gene3D" id="3.30.700.10">
    <property type="entry name" value="Glycoprotein, Type 4 Pilin"/>
    <property type="match status" value="1"/>
</dbReference>
<dbReference type="InterPro" id="IPR045584">
    <property type="entry name" value="Pilin-like"/>
</dbReference>
<dbReference type="EMBL" id="JBHRVV010000001">
    <property type="protein sequence ID" value="MFC3458279.1"/>
    <property type="molecule type" value="Genomic_DNA"/>
</dbReference>
<sequence length="213" mass="22441">MTRRTRARARAAGGFTLTESLIALAILAGLLAFGMPRMAAWVNASRAASAAQFYAEGFALARAQALAHNSASRLVLSENAGNGQLDWQVDICFPRPDTPCNEDGGGWSSTTDPAARDPEGEAGFKSVLRRADALPGTDVLVQTVGPDDAEAVYFTPLGWVDPAVAPRVERIDLEPASGREDDFRAAAVVLTLAGIAAKCQPDAPDTDPHRCPP</sequence>
<keyword evidence="5" id="KW-0997">Cell inner membrane</keyword>
<comment type="subcellular location">
    <subcellularLocation>
        <location evidence="1">Cell inner membrane</location>
        <topology evidence="1">Single-pass membrane protein</topology>
    </subcellularLocation>
</comment>
<evidence type="ECO:0000256" key="1">
    <source>
        <dbReference type="ARBA" id="ARBA00004377"/>
    </source>
</evidence>
<organism evidence="12 13">
    <name type="scientific">Massilia haematophila</name>
    <dbReference type="NCBI Taxonomy" id="457923"/>
    <lineage>
        <taxon>Bacteria</taxon>
        <taxon>Pseudomonadati</taxon>
        <taxon>Pseudomonadota</taxon>
        <taxon>Betaproteobacteria</taxon>
        <taxon>Burkholderiales</taxon>
        <taxon>Oxalobacteraceae</taxon>
        <taxon>Telluria group</taxon>
        <taxon>Massilia</taxon>
    </lineage>
</organism>
<evidence type="ECO:0000259" key="11">
    <source>
        <dbReference type="Pfam" id="PF12019"/>
    </source>
</evidence>
<evidence type="ECO:0000256" key="2">
    <source>
        <dbReference type="ARBA" id="ARBA00021549"/>
    </source>
</evidence>
<dbReference type="SUPFAM" id="SSF54523">
    <property type="entry name" value="Pili subunits"/>
    <property type="match status" value="1"/>
</dbReference>
<evidence type="ECO:0000256" key="10">
    <source>
        <dbReference type="ARBA" id="ARBA00030775"/>
    </source>
</evidence>
<name>A0ABV7PK13_9BURK</name>
<dbReference type="RefSeq" id="WP_312551459.1">
    <property type="nucleotide sequence ID" value="NZ_JBHRVV010000001.1"/>
</dbReference>
<keyword evidence="6" id="KW-0812">Transmembrane</keyword>
<evidence type="ECO:0000313" key="12">
    <source>
        <dbReference type="EMBL" id="MFC3458279.1"/>
    </source>
</evidence>